<dbReference type="RefSeq" id="WP_188364079.1">
    <property type="nucleotide sequence ID" value="NZ_BAABJF010000032.1"/>
</dbReference>
<feature type="binding site" evidence="7">
    <location>
        <position position="174"/>
    </location>
    <ligand>
        <name>NAD(+)</name>
        <dbReference type="ChEBI" id="CHEBI:57540"/>
    </ligand>
</feature>
<keyword evidence="3 9" id="KW-0862">Zinc</keyword>
<feature type="active site" description="Proton acceptor" evidence="6">
    <location>
        <position position="304"/>
    </location>
</feature>
<keyword evidence="2 9" id="KW-0479">Metal-binding</keyword>
<sequence>MNADIMSIQNYRRPMLQQQATITDTVRQLMQQVMHHGDTAIEQFSRDIDGFEPRFMRLKDFSDYKLSHGLKTAIKTSHQRILQFCRFQAESLKTDTYQDDCGEFTSLYQPIERVGAYIPGGRFPLISTALMTLTPAQVAGCPVRIACSPSDHPAVMAAASLAGATGFIRIGGAQAIAALSYGWQDMAPVHLIVGPGNAYVNEAKAQIQHRTAIDTLAGPSELLIYANDVQHIDWLVADALAQAEHDPAAVSVVVSESAKLLNKIKQSLENQDKSKDLFRQGNIVLLHSDSQSASIEFINNYAPEHLQVCVDGLNPDLFTAYGSLFLGENSAVAFGDYCSGPNHTLPTAGAAKYSGGLSVHQFVKVLTRQRICNRGRGILAEIAVEMARAEGLIEHQRSAELRR</sequence>
<evidence type="ECO:0000256" key="2">
    <source>
        <dbReference type="ARBA" id="ARBA00022723"/>
    </source>
</evidence>
<keyword evidence="7" id="KW-0520">NAD</keyword>
<dbReference type="EMBL" id="BMEO01000002">
    <property type="protein sequence ID" value="GGF86748.1"/>
    <property type="molecule type" value="Genomic_DNA"/>
</dbReference>
<gene>
    <name evidence="11" type="primary">hisD</name>
    <name evidence="11" type="ORF">GCM10011365_04730</name>
</gene>
<dbReference type="NCBIfam" id="TIGR00069">
    <property type="entry name" value="hisD"/>
    <property type="match status" value="1"/>
</dbReference>
<evidence type="ECO:0000256" key="1">
    <source>
        <dbReference type="ARBA" id="ARBA00010178"/>
    </source>
</evidence>
<feature type="binding site" evidence="7">
    <location>
        <position position="197"/>
    </location>
    <ligand>
        <name>NAD(+)</name>
        <dbReference type="ChEBI" id="CHEBI:57540"/>
    </ligand>
</feature>
<evidence type="ECO:0000313" key="12">
    <source>
        <dbReference type="Proteomes" id="UP000605253"/>
    </source>
</evidence>
<feature type="binding site" evidence="8">
    <location>
        <position position="336"/>
    </location>
    <ligand>
        <name>substrate</name>
    </ligand>
</feature>
<evidence type="ECO:0000256" key="8">
    <source>
        <dbReference type="PIRSR" id="PIRSR000099-3"/>
    </source>
</evidence>
<dbReference type="FunFam" id="3.40.50.1980:FF:000001">
    <property type="entry name" value="Histidinol dehydrogenase"/>
    <property type="match status" value="1"/>
</dbReference>
<feature type="binding site" evidence="8">
    <location>
        <position position="245"/>
    </location>
    <ligand>
        <name>substrate</name>
    </ligand>
</feature>
<feature type="binding site" evidence="8">
    <location>
        <position position="220"/>
    </location>
    <ligand>
        <name>substrate</name>
    </ligand>
</feature>
<feature type="binding site" evidence="8">
    <location>
        <position position="242"/>
    </location>
    <ligand>
        <name>substrate</name>
    </ligand>
</feature>
<evidence type="ECO:0000313" key="11">
    <source>
        <dbReference type="EMBL" id="GGF86748.1"/>
    </source>
</evidence>
<evidence type="ECO:0000256" key="7">
    <source>
        <dbReference type="PIRSR" id="PIRSR000099-2"/>
    </source>
</evidence>
<dbReference type="InterPro" id="IPR022695">
    <property type="entry name" value="Histidinol_DH_monofunct"/>
</dbReference>
<evidence type="ECO:0000256" key="5">
    <source>
        <dbReference type="PIRNR" id="PIRNR000099"/>
    </source>
</evidence>
<dbReference type="PANTHER" id="PTHR21256:SF2">
    <property type="entry name" value="HISTIDINE BIOSYNTHESIS TRIFUNCTIONAL PROTEIN"/>
    <property type="match status" value="1"/>
</dbReference>
<dbReference type="Gene3D" id="1.20.5.1300">
    <property type="match status" value="1"/>
</dbReference>
<dbReference type="GO" id="GO:0051287">
    <property type="term" value="F:NAD binding"/>
    <property type="evidence" value="ECO:0007669"/>
    <property type="project" value="InterPro"/>
</dbReference>
<evidence type="ECO:0000256" key="6">
    <source>
        <dbReference type="PIRSR" id="PIRSR000099-1"/>
    </source>
</evidence>
<evidence type="ECO:0000256" key="9">
    <source>
        <dbReference type="PIRSR" id="PIRSR000099-4"/>
    </source>
</evidence>
<evidence type="ECO:0000256" key="3">
    <source>
        <dbReference type="ARBA" id="ARBA00022833"/>
    </source>
</evidence>
<dbReference type="Gene3D" id="3.40.50.1980">
    <property type="entry name" value="Nitrogenase molybdenum iron protein domain"/>
    <property type="match status" value="2"/>
</dbReference>
<comment type="similarity">
    <text evidence="1 5 10">Belongs to the histidinol dehydrogenase family.</text>
</comment>
<dbReference type="Proteomes" id="UP000605253">
    <property type="component" value="Unassembled WGS sequence"/>
</dbReference>
<feature type="binding site" evidence="8">
    <location>
        <position position="390"/>
    </location>
    <ligand>
        <name>substrate</name>
    </ligand>
</feature>
<feature type="binding site" evidence="8">
    <location>
        <position position="395"/>
    </location>
    <ligand>
        <name>substrate</name>
    </ligand>
</feature>
<reference evidence="11" key="2">
    <citation type="submission" date="2020-09" db="EMBL/GenBank/DDBJ databases">
        <authorList>
            <person name="Sun Q."/>
            <person name="Zhou Y."/>
        </authorList>
    </citation>
    <scope>NUCLEOTIDE SEQUENCE</scope>
    <source>
        <strain evidence="11">CGMCC 1.12181</strain>
    </source>
</reference>
<dbReference type="AlphaFoldDB" id="A0A917CH68"/>
<dbReference type="PROSITE" id="PS00611">
    <property type="entry name" value="HISOL_DEHYDROGENASE"/>
    <property type="match status" value="1"/>
</dbReference>
<dbReference type="Pfam" id="PF00815">
    <property type="entry name" value="Histidinol_dh"/>
    <property type="match status" value="1"/>
</dbReference>
<dbReference type="GO" id="GO:0005829">
    <property type="term" value="C:cytosol"/>
    <property type="evidence" value="ECO:0007669"/>
    <property type="project" value="TreeGrafter"/>
</dbReference>
<dbReference type="InterPro" id="IPR012131">
    <property type="entry name" value="Hstdl_DH"/>
</dbReference>
<reference evidence="11" key="1">
    <citation type="journal article" date="2014" name="Int. J. Syst. Evol. Microbiol.">
        <title>Complete genome sequence of Corynebacterium casei LMG S-19264T (=DSM 44701T), isolated from a smear-ripened cheese.</title>
        <authorList>
            <consortium name="US DOE Joint Genome Institute (JGI-PGF)"/>
            <person name="Walter F."/>
            <person name="Albersmeier A."/>
            <person name="Kalinowski J."/>
            <person name="Ruckert C."/>
        </authorList>
    </citation>
    <scope>NUCLEOTIDE SEQUENCE</scope>
    <source>
        <strain evidence="11">CGMCC 1.12181</strain>
    </source>
</reference>
<feature type="binding site" evidence="9">
    <location>
        <position position="336"/>
    </location>
    <ligand>
        <name>Zn(2+)</name>
        <dbReference type="ChEBI" id="CHEBI:29105"/>
    </ligand>
</feature>
<feature type="binding site" evidence="9">
    <location>
        <position position="245"/>
    </location>
    <ligand>
        <name>Zn(2+)</name>
        <dbReference type="ChEBI" id="CHEBI:29105"/>
    </ligand>
</feature>
<feature type="binding site" evidence="7">
    <location>
        <position position="117"/>
    </location>
    <ligand>
        <name>NAD(+)</name>
        <dbReference type="ChEBI" id="CHEBI:57540"/>
    </ligand>
</feature>
<feature type="binding site" evidence="9">
    <location>
        <position position="242"/>
    </location>
    <ligand>
        <name>Zn(2+)</name>
        <dbReference type="ChEBI" id="CHEBI:29105"/>
    </ligand>
</feature>
<dbReference type="GO" id="GO:0046872">
    <property type="term" value="F:metal ion binding"/>
    <property type="evidence" value="ECO:0007669"/>
    <property type="project" value="UniProtKB-KW"/>
</dbReference>
<dbReference type="InterPro" id="IPR016161">
    <property type="entry name" value="Ald_DH/histidinol_DH"/>
</dbReference>
<feature type="binding site" evidence="8">
    <location>
        <position position="305"/>
    </location>
    <ligand>
        <name>substrate</name>
    </ligand>
</feature>
<keyword evidence="12" id="KW-1185">Reference proteome</keyword>
<accession>A0A917CH68</accession>
<dbReference type="CDD" id="cd06572">
    <property type="entry name" value="Histidinol_dh"/>
    <property type="match status" value="1"/>
</dbReference>
<proteinExistence type="inferred from homology"/>
<keyword evidence="4 5" id="KW-0560">Oxidoreductase</keyword>
<dbReference type="InterPro" id="IPR001692">
    <property type="entry name" value="Histidinol_DH_CS"/>
</dbReference>
<dbReference type="GO" id="GO:0004399">
    <property type="term" value="F:histidinol dehydrogenase activity"/>
    <property type="evidence" value="ECO:0007669"/>
    <property type="project" value="InterPro"/>
</dbReference>
<feature type="active site" description="Proton acceptor" evidence="6">
    <location>
        <position position="305"/>
    </location>
</feature>
<dbReference type="GO" id="GO:0000105">
    <property type="term" value="P:L-histidine biosynthetic process"/>
    <property type="evidence" value="ECO:0007669"/>
    <property type="project" value="InterPro"/>
</dbReference>
<comment type="caution">
    <text evidence="11">The sequence shown here is derived from an EMBL/GenBank/DDBJ whole genome shotgun (WGS) entry which is preliminary data.</text>
</comment>
<dbReference type="PRINTS" id="PR00083">
    <property type="entry name" value="HOLDHDRGNASE"/>
</dbReference>
<dbReference type="PANTHER" id="PTHR21256">
    <property type="entry name" value="HISTIDINOL DEHYDROGENASE HDH"/>
    <property type="match status" value="1"/>
</dbReference>
<name>A0A917CH68_9GAMM</name>
<dbReference type="SUPFAM" id="SSF53720">
    <property type="entry name" value="ALDH-like"/>
    <property type="match status" value="1"/>
</dbReference>
<evidence type="ECO:0000256" key="4">
    <source>
        <dbReference type="ARBA" id="ARBA00023002"/>
    </source>
</evidence>
<protein>
    <submittedName>
        <fullName evidence="11">Histidinol dehydrogenase</fullName>
    </submittedName>
</protein>
<evidence type="ECO:0000256" key="10">
    <source>
        <dbReference type="RuleBase" id="RU004175"/>
    </source>
</evidence>
<organism evidence="11 12">
    <name type="scientific">Marinicella pacifica</name>
    <dbReference type="NCBI Taxonomy" id="1171543"/>
    <lineage>
        <taxon>Bacteria</taxon>
        <taxon>Pseudomonadati</taxon>
        <taxon>Pseudomonadota</taxon>
        <taxon>Gammaproteobacteria</taxon>
        <taxon>Lysobacterales</taxon>
        <taxon>Marinicellaceae</taxon>
        <taxon>Marinicella</taxon>
    </lineage>
</organism>
<comment type="cofactor">
    <cofactor evidence="9">
        <name>Zn(2+)</name>
        <dbReference type="ChEBI" id="CHEBI:29105"/>
    </cofactor>
    <text evidence="9">Binds 1 zinc ion per subunit.</text>
</comment>
<feature type="binding site" evidence="9">
    <location>
        <position position="395"/>
    </location>
    <ligand>
        <name>Zn(2+)</name>
        <dbReference type="ChEBI" id="CHEBI:29105"/>
    </ligand>
</feature>
<dbReference type="PIRSF" id="PIRSF000099">
    <property type="entry name" value="Histidinol_dh"/>
    <property type="match status" value="1"/>
</dbReference>